<dbReference type="AlphaFoldDB" id="A0A3L6TGA1"/>
<evidence type="ECO:0000259" key="3">
    <source>
        <dbReference type="Pfam" id="PF08263"/>
    </source>
</evidence>
<dbReference type="GO" id="GO:0016627">
    <property type="term" value="F:oxidoreductase activity, acting on the CH-CH group of donors"/>
    <property type="evidence" value="ECO:0007669"/>
    <property type="project" value="UniProtKB-ARBA"/>
</dbReference>
<dbReference type="PANTHER" id="PTHR32487:SF11">
    <property type="entry name" value="NAD-DEPENDENT EPIMERASE_DEHYDRATASE DOMAIN-CONTAINING PROTEIN"/>
    <property type="match status" value="1"/>
</dbReference>
<dbReference type="InterPro" id="IPR032675">
    <property type="entry name" value="LRR_dom_sf"/>
</dbReference>
<keyword evidence="1" id="KW-0433">Leucine-rich repeat</keyword>
<dbReference type="Gene3D" id="3.80.10.10">
    <property type="entry name" value="Ribonuclease Inhibitor"/>
    <property type="match status" value="1"/>
</dbReference>
<gene>
    <name evidence="5" type="ORF">C2845_PM01G18750</name>
</gene>
<dbReference type="Pfam" id="PF08263">
    <property type="entry name" value="LRRNT_2"/>
    <property type="match status" value="1"/>
</dbReference>
<name>A0A3L6TGA1_PANMI</name>
<keyword evidence="2" id="KW-0677">Repeat</keyword>
<dbReference type="InterPro" id="IPR013210">
    <property type="entry name" value="LRR_N_plant-typ"/>
</dbReference>
<organism evidence="5 6">
    <name type="scientific">Panicum miliaceum</name>
    <name type="common">Proso millet</name>
    <name type="synonym">Broomcorn millet</name>
    <dbReference type="NCBI Taxonomy" id="4540"/>
    <lineage>
        <taxon>Eukaryota</taxon>
        <taxon>Viridiplantae</taxon>
        <taxon>Streptophyta</taxon>
        <taxon>Embryophyta</taxon>
        <taxon>Tracheophyta</taxon>
        <taxon>Spermatophyta</taxon>
        <taxon>Magnoliopsida</taxon>
        <taxon>Liliopsida</taxon>
        <taxon>Poales</taxon>
        <taxon>Poaceae</taxon>
        <taxon>PACMAD clade</taxon>
        <taxon>Panicoideae</taxon>
        <taxon>Panicodae</taxon>
        <taxon>Paniceae</taxon>
        <taxon>Panicinae</taxon>
        <taxon>Panicum</taxon>
        <taxon>Panicum sect. Panicum</taxon>
    </lineage>
</organism>
<evidence type="ECO:0000259" key="4">
    <source>
        <dbReference type="Pfam" id="PF22917"/>
    </source>
</evidence>
<protein>
    <submittedName>
        <fullName evidence="5">Polygalacturonase inhibitor 1</fullName>
    </submittedName>
</protein>
<dbReference type="Gene3D" id="3.40.50.720">
    <property type="entry name" value="NAD(P)-binding Rossmann-like Domain"/>
    <property type="match status" value="1"/>
</dbReference>
<evidence type="ECO:0000256" key="2">
    <source>
        <dbReference type="ARBA" id="ARBA00022737"/>
    </source>
</evidence>
<sequence length="632" mass="67667">MMRWCWTGAYGAIDRRATASQKVALVVGSTSVVGAALLNTLPSPDTPAGPWKVYALSRGPLPPWSAPAGGSSSFNPIPVVHLHLDLADPAAVAHALKALTDITHVFYTAWSACPGATEDDAREANGAMLRNVLSVVVPRCPALVHVCVQIGRKRFVDPFEPMSGIFAAIGAMRPYPEDVPRLEHSDLEDVLLRELGHSWPSWANDAAITWSVHRPATVFGFSPRSESNVIASLCVYAAICCKEGARLRWPGSLVAWDGFSDASDAELVAEHALWAALEPSGKNQTRFKLEEAMAGKEALWAEIVREKGLVETELNDITAWWFVDALINADKEQIENMNMSKERGFLGFRNTLKNRCELMTATALLAVIVLAAAARSDGALCDKSDKAALLAVKSALGDPPALSGWNSTVACCSWAGVSCNATTGRVTDLTVFALNISAPVPAAIANLTALRSVNLAYNRLHGGIPAFLGPRALPDLTFLRLDGNRLSGPVPPTATVFNLLLAGNQLTGRLPGTFAGAAFGDVDLAGNRLAGDASGLFGAGKQLNALRLSRNRFEFDLDRVELPEAMDILEVDRNMVYGSIPAAAAARKWLAFDVSYNRLCGPIPQGRYTHRFGPKHFAGNKCLCGRPLPPCS</sequence>
<comment type="caution">
    <text evidence="5">The sequence shown here is derived from an EMBL/GenBank/DDBJ whole genome shotgun (WGS) entry which is preliminary data.</text>
</comment>
<dbReference type="InterPro" id="IPR055222">
    <property type="entry name" value="PRISE-like_Rossmann-fold"/>
</dbReference>
<feature type="domain" description="PRISE-like Rossmann-fold" evidence="4">
    <location>
        <begin position="24"/>
        <end position="292"/>
    </location>
</feature>
<evidence type="ECO:0000313" key="6">
    <source>
        <dbReference type="Proteomes" id="UP000275267"/>
    </source>
</evidence>
<dbReference type="SUPFAM" id="SSF51735">
    <property type="entry name" value="NAD(P)-binding Rossmann-fold domains"/>
    <property type="match status" value="1"/>
</dbReference>
<dbReference type="STRING" id="4540.A0A3L6TGA1"/>
<dbReference type="InterPro" id="IPR036291">
    <property type="entry name" value="NAD(P)-bd_dom_sf"/>
</dbReference>
<feature type="domain" description="Leucine-rich repeat-containing N-terminal plant-type" evidence="3">
    <location>
        <begin position="383"/>
        <end position="420"/>
    </location>
</feature>
<dbReference type="EMBL" id="PQIB02000001">
    <property type="protein sequence ID" value="RLN39357.1"/>
    <property type="molecule type" value="Genomic_DNA"/>
</dbReference>
<proteinExistence type="predicted"/>
<dbReference type="PANTHER" id="PTHR32487">
    <property type="entry name" value="3-OXO-DELTA(4,5)-STEROID 5-BETA-REDUCTASE"/>
    <property type="match status" value="1"/>
</dbReference>
<accession>A0A3L6TGA1</accession>
<dbReference type="Pfam" id="PF22917">
    <property type="entry name" value="PRISE"/>
    <property type="match status" value="1"/>
</dbReference>
<evidence type="ECO:0000313" key="5">
    <source>
        <dbReference type="EMBL" id="RLN39357.1"/>
    </source>
</evidence>
<keyword evidence="6" id="KW-1185">Reference proteome</keyword>
<evidence type="ECO:0000256" key="1">
    <source>
        <dbReference type="ARBA" id="ARBA00022614"/>
    </source>
</evidence>
<reference evidence="6" key="1">
    <citation type="journal article" date="2019" name="Nat. Commun.">
        <title>The genome of broomcorn millet.</title>
        <authorList>
            <person name="Zou C."/>
            <person name="Miki D."/>
            <person name="Li D."/>
            <person name="Tang Q."/>
            <person name="Xiao L."/>
            <person name="Rajput S."/>
            <person name="Deng P."/>
            <person name="Jia W."/>
            <person name="Huang R."/>
            <person name="Zhang M."/>
            <person name="Sun Y."/>
            <person name="Hu J."/>
            <person name="Fu X."/>
            <person name="Schnable P.S."/>
            <person name="Li F."/>
            <person name="Zhang H."/>
            <person name="Feng B."/>
            <person name="Zhu X."/>
            <person name="Liu R."/>
            <person name="Schnable J.C."/>
            <person name="Zhu J.-K."/>
            <person name="Zhang H."/>
        </authorList>
    </citation>
    <scope>NUCLEOTIDE SEQUENCE [LARGE SCALE GENOMIC DNA]</scope>
</reference>
<dbReference type="SUPFAM" id="SSF52058">
    <property type="entry name" value="L domain-like"/>
    <property type="match status" value="1"/>
</dbReference>
<dbReference type="Proteomes" id="UP000275267">
    <property type="component" value="Unassembled WGS sequence"/>
</dbReference>
<dbReference type="OrthoDB" id="676979at2759"/>